<reference evidence="1" key="1">
    <citation type="submission" date="2021-03" db="EMBL/GenBank/DDBJ databases">
        <authorList>
            <person name="Bekaert M."/>
        </authorList>
    </citation>
    <scope>NUCLEOTIDE SEQUENCE</scope>
</reference>
<dbReference type="GO" id="GO:0005778">
    <property type="term" value="C:peroxisomal membrane"/>
    <property type="evidence" value="ECO:0007669"/>
    <property type="project" value="TreeGrafter"/>
</dbReference>
<keyword evidence="2" id="KW-1185">Reference proteome</keyword>
<dbReference type="GO" id="GO:0016887">
    <property type="term" value="F:ATP hydrolysis activity"/>
    <property type="evidence" value="ECO:0007669"/>
    <property type="project" value="TreeGrafter"/>
</dbReference>
<dbReference type="OrthoDB" id="2187at2759"/>
<dbReference type="Proteomes" id="UP000683360">
    <property type="component" value="Unassembled WGS sequence"/>
</dbReference>
<comment type="caution">
    <text evidence="1">The sequence shown here is derived from an EMBL/GenBank/DDBJ whole genome shotgun (WGS) entry which is preliminary data.</text>
</comment>
<dbReference type="AlphaFoldDB" id="A0A8S3T2F9"/>
<dbReference type="PANTHER" id="PTHR23077:SF9">
    <property type="entry name" value="PEROXISOMAL ATPASE PEX6"/>
    <property type="match status" value="1"/>
</dbReference>
<evidence type="ECO:0000313" key="1">
    <source>
        <dbReference type="EMBL" id="CAG2225964.1"/>
    </source>
</evidence>
<proteinExistence type="predicted"/>
<dbReference type="PANTHER" id="PTHR23077">
    <property type="entry name" value="AAA-FAMILY ATPASE"/>
    <property type="match status" value="1"/>
</dbReference>
<name>A0A8S3T2F9_MYTED</name>
<dbReference type="GO" id="GO:0016558">
    <property type="term" value="P:protein import into peroxisome matrix"/>
    <property type="evidence" value="ECO:0007669"/>
    <property type="project" value="TreeGrafter"/>
</dbReference>
<accession>A0A8S3T2F9</accession>
<dbReference type="SUPFAM" id="SSF52540">
    <property type="entry name" value="P-loop containing nucleoside triphosphate hydrolases"/>
    <property type="match status" value="1"/>
</dbReference>
<dbReference type="Gene3D" id="1.10.8.60">
    <property type="match status" value="1"/>
</dbReference>
<dbReference type="GO" id="GO:0005829">
    <property type="term" value="C:cytosol"/>
    <property type="evidence" value="ECO:0007669"/>
    <property type="project" value="TreeGrafter"/>
</dbReference>
<sequence length="363" mass="41082">MVIKNEMYNYQILMFKQNIILDSDHYHHDHVDCSWENIHFVIKQRTGDMVIHFQNFKLKIGNVSNQKIENQRIKESRKKLVTKDDILPIKSSDDPEFLTVTVDADKRNPVVFYKVVKVDGPKATVPCYIVDKDRTKVVQVNCHMLYGEASGATESRLRNIISSDPRVANTFRTCMQDLPKQCEYPVVVIGTTSSANKLAADVHETFLHQLQIEIPCVKWRDVGGLLDVKAEILDTIQLPLQYPELLAAGLRRSAPNRGKSGDSGGVMDRFKLEKNLELRNVVEKCPKNLTGADFYALASDAMLNALKRKITMLEAGETTDQENVIVSENDFLQSLSALTPSLSDDEMKHYEELRAYFSGNSAS</sequence>
<gene>
    <name evidence="1" type="ORF">MEDL_39077</name>
</gene>
<dbReference type="InterPro" id="IPR050168">
    <property type="entry name" value="AAA_ATPase_domain"/>
</dbReference>
<dbReference type="Gene3D" id="3.40.50.300">
    <property type="entry name" value="P-loop containing nucleotide triphosphate hydrolases"/>
    <property type="match status" value="1"/>
</dbReference>
<dbReference type="InterPro" id="IPR027417">
    <property type="entry name" value="P-loop_NTPase"/>
</dbReference>
<dbReference type="EMBL" id="CAJPWZ010001865">
    <property type="protein sequence ID" value="CAG2225964.1"/>
    <property type="molecule type" value="Genomic_DNA"/>
</dbReference>
<evidence type="ECO:0000313" key="2">
    <source>
        <dbReference type="Proteomes" id="UP000683360"/>
    </source>
</evidence>
<organism evidence="1 2">
    <name type="scientific">Mytilus edulis</name>
    <name type="common">Blue mussel</name>
    <dbReference type="NCBI Taxonomy" id="6550"/>
    <lineage>
        <taxon>Eukaryota</taxon>
        <taxon>Metazoa</taxon>
        <taxon>Spiralia</taxon>
        <taxon>Lophotrochozoa</taxon>
        <taxon>Mollusca</taxon>
        <taxon>Bivalvia</taxon>
        <taxon>Autobranchia</taxon>
        <taxon>Pteriomorphia</taxon>
        <taxon>Mytilida</taxon>
        <taxon>Mytiloidea</taxon>
        <taxon>Mytilidae</taxon>
        <taxon>Mytilinae</taxon>
        <taxon>Mytilus</taxon>
    </lineage>
</organism>
<protein>
    <submittedName>
        <fullName evidence="1">PEX6</fullName>
    </submittedName>
</protein>